<dbReference type="KEGG" id="ppsc:EHS13_30180"/>
<reference evidence="3" key="1">
    <citation type="submission" date="2018-11" db="EMBL/GenBank/DDBJ databases">
        <title>Complete genome sequence of Paenibacillus sp. ML311-T8.</title>
        <authorList>
            <person name="Nam Y.-D."/>
            <person name="Kang J."/>
            <person name="Chung W.-H."/>
            <person name="Park Y.S."/>
        </authorList>
    </citation>
    <scope>NUCLEOTIDE SEQUENCE [LARGE SCALE GENOMIC DNA]</scope>
    <source>
        <strain evidence="3">ML311-T8</strain>
    </source>
</reference>
<keyword evidence="3" id="KW-1185">Reference proteome</keyword>
<organism evidence="2 3">
    <name type="scientific">Paenibacillus psychroresistens</name>
    <dbReference type="NCBI Taxonomy" id="1778678"/>
    <lineage>
        <taxon>Bacteria</taxon>
        <taxon>Bacillati</taxon>
        <taxon>Bacillota</taxon>
        <taxon>Bacilli</taxon>
        <taxon>Bacillales</taxon>
        <taxon>Paenibacillaceae</taxon>
        <taxon>Paenibacillus</taxon>
    </lineage>
</organism>
<dbReference type="EMBL" id="CP034235">
    <property type="protein sequence ID" value="QGQ98846.1"/>
    <property type="molecule type" value="Genomic_DNA"/>
</dbReference>
<gene>
    <name evidence="2" type="ORF">EHS13_30180</name>
</gene>
<feature type="transmembrane region" description="Helical" evidence="1">
    <location>
        <begin position="206"/>
        <end position="228"/>
    </location>
</feature>
<keyword evidence="1" id="KW-0472">Membrane</keyword>
<dbReference type="AlphaFoldDB" id="A0A6B8RU82"/>
<feature type="transmembrane region" description="Helical" evidence="1">
    <location>
        <begin position="143"/>
        <end position="163"/>
    </location>
</feature>
<accession>A0A6B8RU82</accession>
<protein>
    <recommendedName>
        <fullName evidence="4">ABC transporter permease</fullName>
    </recommendedName>
</protein>
<sequence length="243" mass="27873">MQRLRKSWFLVRFDLVRHGMGYILSVLFFGYGSGMVLMMFQDMEGKDASSFNSANLIIDLYFLCILGLSGFAFASLYYRMYWRSKSFSKKAIFLKSYPISARETVESKIMSVIIHVIGQGGVFFSVMYFGPSPLQELLSVSQYFEFIIMWLAYAFVWGCFYAYMEISFSEKAYLWGCIGIAILYSLVLCLGWLADYPLVQHSIGWIQQYGIWAPLGSLVVSAAALLIFHRAGIKKIHSRDLYL</sequence>
<keyword evidence="1" id="KW-1133">Transmembrane helix</keyword>
<feature type="transmembrane region" description="Helical" evidence="1">
    <location>
        <begin position="112"/>
        <end position="131"/>
    </location>
</feature>
<evidence type="ECO:0000313" key="3">
    <source>
        <dbReference type="Proteomes" id="UP000426246"/>
    </source>
</evidence>
<evidence type="ECO:0008006" key="4">
    <source>
        <dbReference type="Google" id="ProtNLM"/>
    </source>
</evidence>
<dbReference type="RefSeq" id="WP_155703951.1">
    <property type="nucleotide sequence ID" value="NZ_CP034235.1"/>
</dbReference>
<feature type="transmembrane region" description="Helical" evidence="1">
    <location>
        <begin position="172"/>
        <end position="194"/>
    </location>
</feature>
<dbReference type="Proteomes" id="UP000426246">
    <property type="component" value="Chromosome"/>
</dbReference>
<dbReference type="OrthoDB" id="2678663at2"/>
<evidence type="ECO:0000256" key="1">
    <source>
        <dbReference type="SAM" id="Phobius"/>
    </source>
</evidence>
<feature type="transmembrane region" description="Helical" evidence="1">
    <location>
        <begin position="21"/>
        <end position="40"/>
    </location>
</feature>
<proteinExistence type="predicted"/>
<name>A0A6B8RU82_9BACL</name>
<keyword evidence="1" id="KW-0812">Transmembrane</keyword>
<evidence type="ECO:0000313" key="2">
    <source>
        <dbReference type="EMBL" id="QGQ98846.1"/>
    </source>
</evidence>
<feature type="transmembrane region" description="Helical" evidence="1">
    <location>
        <begin position="60"/>
        <end position="80"/>
    </location>
</feature>